<evidence type="ECO:0000256" key="8">
    <source>
        <dbReference type="ARBA" id="ARBA00023212"/>
    </source>
</evidence>
<reference evidence="13 14" key="1">
    <citation type="journal article" date="2017" name="G3 (Bethesda)">
        <title>The Physical Genome Mapping of Anopheles albimanus Corrected Scaffold Misassemblies and Identified Interarm Rearrangements in Genus Anopheles.</title>
        <authorList>
            <person name="Artemov G.N."/>
            <person name="Peery A.N."/>
            <person name="Jiang X."/>
            <person name="Tu Z."/>
            <person name="Stegniy V.N."/>
            <person name="Sharakhova M.V."/>
            <person name="Sharakhov I.V."/>
        </authorList>
    </citation>
    <scope>NUCLEOTIDE SEQUENCE [LARGE SCALE GENOMIC DNA]</scope>
    <source>
        <strain evidence="13 14">ALBI9_A</strain>
    </source>
</reference>
<keyword evidence="14" id="KW-1185">Reference proteome</keyword>
<evidence type="ECO:0000256" key="6">
    <source>
        <dbReference type="ARBA" id="ARBA00023054"/>
    </source>
</evidence>
<dbReference type="PANTHER" id="PTHR47969:SF15">
    <property type="entry name" value="CHROMOSOME-ASSOCIATED KINESIN KIF4A-RELATED"/>
    <property type="match status" value="1"/>
</dbReference>
<evidence type="ECO:0000256" key="11">
    <source>
        <dbReference type="SAM" id="Coils"/>
    </source>
</evidence>
<evidence type="ECO:0000313" key="13">
    <source>
        <dbReference type="EnsemblMetazoa" id="AALB005048-PA"/>
    </source>
</evidence>
<dbReference type="InterPro" id="IPR027640">
    <property type="entry name" value="Kinesin-like_fam"/>
</dbReference>
<keyword evidence="5 10" id="KW-0067">ATP-binding</keyword>
<dbReference type="Proteomes" id="UP000069272">
    <property type="component" value="Chromosome 3L"/>
</dbReference>
<dbReference type="GO" id="GO:0005524">
    <property type="term" value="F:ATP binding"/>
    <property type="evidence" value="ECO:0007669"/>
    <property type="project" value="UniProtKB-UniRule"/>
</dbReference>
<dbReference type="Pfam" id="PF25764">
    <property type="entry name" value="KIF21A_4th"/>
    <property type="match status" value="1"/>
</dbReference>
<dbReference type="GO" id="GO:0003777">
    <property type="term" value="F:microtubule motor activity"/>
    <property type="evidence" value="ECO:0007669"/>
    <property type="project" value="InterPro"/>
</dbReference>
<sequence length="1244" mass="137624">MSNNPECVKVAVRIRPMATSEAERGCQSVVEISPPNEPQVVICGGRTKSDIFTYNYAFAPDASQALLYDRSVAPVLEKLFEGYNVTILAYGQTGSGKTYTMGTDFSGDMVESAGVIPRAIVDIFRKVEETDGSISTSCSFVELYQENVYDLLSEKGTASDRQTVDIRELASGIVVLQGLTEIPVRSVPETFDCLVRGSSGRMVRATAMNAVSSRSHSIFTITLQQPSAEDPKSLLTSKFHLVDLAGSERSKKTKTTGDGFREGVKINQGLLALGNVISALGTAVTTGSNNHVPYRDSKLTRLLQDSLGGNSYTLMIACVSPADYNLNETISTLRYADRVRKIKNKPIVNQDPHQAKIKQLEAIIQDLRVEILTLKGGDSSMATSAEFRLPKVPSTSARPSGIAGPLSKRPTLATSAANQNSSSSTMASDGSAPAGAPNGARKSALQELLDKNQLLQAQLQAMAQDLATNEMRALAAEKTLEMLDEKVDDETDIREHLGSILSTYHEEMVALGMAEPPAVTVGATSDSTGQRPSIASSVLSSTSSGEPIDLPLTEDGQKRSDNHTQQQIRLHKELRQLNMELKLKEELHRRCMGNSAAVQSNGPAQQQMAEVLAEYQQTIASLEQQLAELNGQLENTKASDKKSKLSEERRKKVQQLEAQLSELRTKSMRQAKLLKLKEKDAQRIETLSTEIQSMKATRVKLLKTMRAESENFRKWRLTHEKEICQLKAKDRKRQNELQTMESMYAKQKKIMQRKMEETIAVNKRLKAALDRRQQRNEGKGGTGPTGDKSMLRGTEAIRWIEQELELLYSMVEASVTLDVLMEQRTQQAAKLAGLKGAKSKDPATLEEIRQCENEMALRNAQISDLQQRGHDIDGQLALFSKTLDTLPEKREAYRRLLAASVADRKQLSGLRFQLVECQAANECLEESLAQLRTDQQQTEQQYAVQVAELEKAYEDKLALLLLHQQQRTPARKPPAAGPCEAATEQAVQQQTETESSSEQHTADNNNVLVEAIERIEMLRTELELHKEGNRRLQQQLIATKEKLAASNVPRVSGNRKPKSRSLSYVTKQQEEEEEEEEEEYDDDDDDDDDELDELERERDPDFRGTPISKRRKLSTVSLLGQSQRSNESVTNETTNSSGATGPHCTCSGNCSTMRCGCRKAGLSCQTSSCKCPATCANKALDSISEDAPSDKEDEKENTFSASDGDDSRKLLEKLCTPQQSKRTAEMDILTYVSTHRKLKPLLSD</sequence>
<feature type="compositionally biased region" description="Low complexity" evidence="12">
    <location>
        <begin position="533"/>
        <end position="544"/>
    </location>
</feature>
<dbReference type="EnsemblMetazoa" id="AALB005048-RA">
    <property type="protein sequence ID" value="AALB005048-PA"/>
    <property type="gene ID" value="AALB005048"/>
</dbReference>
<proteinExistence type="inferred from homology"/>
<dbReference type="AlphaFoldDB" id="A0A182FEV7"/>
<dbReference type="GO" id="GO:0008017">
    <property type="term" value="F:microtubule binding"/>
    <property type="evidence" value="ECO:0007669"/>
    <property type="project" value="InterPro"/>
</dbReference>
<dbReference type="GO" id="GO:0005875">
    <property type="term" value="C:microtubule associated complex"/>
    <property type="evidence" value="ECO:0007669"/>
    <property type="project" value="TreeGrafter"/>
</dbReference>
<dbReference type="PROSITE" id="PS00411">
    <property type="entry name" value="KINESIN_MOTOR_1"/>
    <property type="match status" value="1"/>
</dbReference>
<comment type="subcellular location">
    <subcellularLocation>
        <location evidence="1">Cytoplasm</location>
        <location evidence="1">Cytoskeleton</location>
    </subcellularLocation>
</comment>
<feature type="compositionally biased region" description="Polar residues" evidence="12">
    <location>
        <begin position="1114"/>
        <end position="1139"/>
    </location>
</feature>
<evidence type="ECO:0000256" key="4">
    <source>
        <dbReference type="ARBA" id="ARBA00022741"/>
    </source>
</evidence>
<evidence type="ECO:0000256" key="3">
    <source>
        <dbReference type="ARBA" id="ARBA00022701"/>
    </source>
</evidence>
<dbReference type="STRING" id="7167.A0A182FEV7"/>
<feature type="compositionally biased region" description="Basic and acidic residues" evidence="12">
    <location>
        <begin position="769"/>
        <end position="778"/>
    </location>
</feature>
<dbReference type="InterPro" id="IPR001752">
    <property type="entry name" value="Kinesin_motor_dom"/>
</dbReference>
<keyword evidence="7 10" id="KW-0505">Motor protein</keyword>
<feature type="region of interest" description="Disordered" evidence="12">
    <location>
        <begin position="385"/>
        <end position="442"/>
    </location>
</feature>
<dbReference type="GO" id="GO:0007052">
    <property type="term" value="P:mitotic spindle organization"/>
    <property type="evidence" value="ECO:0007669"/>
    <property type="project" value="TreeGrafter"/>
</dbReference>
<dbReference type="KEGG" id="aali:118463274"/>
<dbReference type="VEuPathDB" id="VectorBase:AALB005048"/>
<dbReference type="FunFam" id="3.40.850.10:FF:000019">
    <property type="entry name" value="Kinesin-like protein KIN-5D"/>
    <property type="match status" value="1"/>
</dbReference>
<dbReference type="RefSeq" id="XP_035785643.1">
    <property type="nucleotide sequence ID" value="XM_035929750.1"/>
</dbReference>
<dbReference type="SMART" id="SM00129">
    <property type="entry name" value="KISc"/>
    <property type="match status" value="1"/>
</dbReference>
<evidence type="ECO:0000256" key="2">
    <source>
        <dbReference type="ARBA" id="ARBA00022490"/>
    </source>
</evidence>
<evidence type="ECO:0000256" key="5">
    <source>
        <dbReference type="ARBA" id="ARBA00022840"/>
    </source>
</evidence>
<evidence type="ECO:0000256" key="12">
    <source>
        <dbReference type="SAM" id="MobiDB-lite"/>
    </source>
</evidence>
<keyword evidence="3" id="KW-0493">Microtubule</keyword>
<evidence type="ECO:0000256" key="9">
    <source>
        <dbReference type="ARBA" id="ARBA00034704"/>
    </source>
</evidence>
<name>A0A182FEV7_ANOAL</name>
<feature type="coiled-coil region" evidence="11">
    <location>
        <begin position="914"/>
        <end position="941"/>
    </location>
</feature>
<reference evidence="13" key="2">
    <citation type="submission" date="2022-08" db="UniProtKB">
        <authorList>
            <consortium name="EnsemblMetazoa"/>
        </authorList>
    </citation>
    <scope>IDENTIFICATION</scope>
    <source>
        <strain evidence="13">STECLA/ALBI9_A</strain>
    </source>
</reference>
<feature type="binding site" evidence="10">
    <location>
        <begin position="91"/>
        <end position="98"/>
    </location>
    <ligand>
        <name>ATP</name>
        <dbReference type="ChEBI" id="CHEBI:30616"/>
    </ligand>
</feature>
<keyword evidence="4 10" id="KW-0547">Nucleotide-binding</keyword>
<keyword evidence="2" id="KW-0963">Cytoplasm</keyword>
<evidence type="ECO:0000256" key="10">
    <source>
        <dbReference type="PROSITE-ProRule" id="PRU00283"/>
    </source>
</evidence>
<feature type="coiled-coil region" evidence="11">
    <location>
        <begin position="605"/>
        <end position="673"/>
    </location>
</feature>
<feature type="region of interest" description="Disordered" evidence="12">
    <location>
        <begin position="769"/>
        <end position="790"/>
    </location>
</feature>
<dbReference type="GO" id="GO:0005874">
    <property type="term" value="C:microtubule"/>
    <property type="evidence" value="ECO:0007669"/>
    <property type="project" value="UniProtKB-KW"/>
</dbReference>
<feature type="compositionally biased region" description="Low complexity" evidence="12">
    <location>
        <begin position="413"/>
        <end position="431"/>
    </location>
</feature>
<feature type="compositionally biased region" description="Low complexity" evidence="12">
    <location>
        <begin position="980"/>
        <end position="999"/>
    </location>
</feature>
<protein>
    <submittedName>
        <fullName evidence="13">Uncharacterized protein</fullName>
    </submittedName>
</protein>
<feature type="compositionally biased region" description="Acidic residues" evidence="12">
    <location>
        <begin position="1070"/>
        <end position="1094"/>
    </location>
</feature>
<dbReference type="PRINTS" id="PR00380">
    <property type="entry name" value="KINESINHEAVY"/>
</dbReference>
<feature type="region of interest" description="Disordered" evidence="12">
    <location>
        <begin position="1043"/>
        <end position="1141"/>
    </location>
</feature>
<evidence type="ECO:0000256" key="1">
    <source>
        <dbReference type="ARBA" id="ARBA00004245"/>
    </source>
</evidence>
<feature type="region of interest" description="Disordered" evidence="12">
    <location>
        <begin position="520"/>
        <end position="566"/>
    </location>
</feature>
<dbReference type="InterPro" id="IPR036961">
    <property type="entry name" value="Kinesin_motor_dom_sf"/>
</dbReference>
<dbReference type="GeneID" id="118463274"/>
<dbReference type="PROSITE" id="PS50067">
    <property type="entry name" value="KINESIN_MOTOR_2"/>
    <property type="match status" value="1"/>
</dbReference>
<dbReference type="InterPro" id="IPR027417">
    <property type="entry name" value="P-loop_NTPase"/>
</dbReference>
<dbReference type="OrthoDB" id="3176171at2759"/>
<dbReference type="Pfam" id="PF00225">
    <property type="entry name" value="Kinesin"/>
    <property type="match status" value="1"/>
</dbReference>
<dbReference type="Gene3D" id="3.40.850.10">
    <property type="entry name" value="Kinesin motor domain"/>
    <property type="match status" value="1"/>
</dbReference>
<comment type="similarity">
    <text evidence="9">Belongs to the TRAFAC class myosin-kinesin ATPase superfamily. Kinesin family. KIN-5/BimC subfamily.</text>
</comment>
<dbReference type="GO" id="GO:0051231">
    <property type="term" value="P:spindle elongation"/>
    <property type="evidence" value="ECO:0007669"/>
    <property type="project" value="TreeGrafter"/>
</dbReference>
<dbReference type="InterPro" id="IPR019821">
    <property type="entry name" value="Kinesin_motor_CS"/>
</dbReference>
<dbReference type="VEuPathDB" id="VectorBase:AALB20_026971"/>
<feature type="region of interest" description="Disordered" evidence="12">
    <location>
        <begin position="1183"/>
        <end position="1205"/>
    </location>
</feature>
<evidence type="ECO:0000256" key="7">
    <source>
        <dbReference type="ARBA" id="ARBA00023175"/>
    </source>
</evidence>
<keyword evidence="6 11" id="KW-0175">Coiled coil</keyword>
<evidence type="ECO:0000313" key="14">
    <source>
        <dbReference type="Proteomes" id="UP000069272"/>
    </source>
</evidence>
<feature type="region of interest" description="Disordered" evidence="12">
    <location>
        <begin position="968"/>
        <end position="1005"/>
    </location>
</feature>
<dbReference type="PANTHER" id="PTHR47969">
    <property type="entry name" value="CHROMOSOME-ASSOCIATED KINESIN KIF4A-RELATED"/>
    <property type="match status" value="1"/>
</dbReference>
<dbReference type="SUPFAM" id="SSF52540">
    <property type="entry name" value="P-loop containing nucleoside triphosphate hydrolases"/>
    <property type="match status" value="1"/>
</dbReference>
<organism evidence="13 14">
    <name type="scientific">Anopheles albimanus</name>
    <name type="common">New world malaria mosquito</name>
    <dbReference type="NCBI Taxonomy" id="7167"/>
    <lineage>
        <taxon>Eukaryota</taxon>
        <taxon>Metazoa</taxon>
        <taxon>Ecdysozoa</taxon>
        <taxon>Arthropoda</taxon>
        <taxon>Hexapoda</taxon>
        <taxon>Insecta</taxon>
        <taxon>Pterygota</taxon>
        <taxon>Neoptera</taxon>
        <taxon>Endopterygota</taxon>
        <taxon>Diptera</taxon>
        <taxon>Nematocera</taxon>
        <taxon>Culicoidea</taxon>
        <taxon>Culicidae</taxon>
        <taxon>Anophelinae</taxon>
        <taxon>Anopheles</taxon>
    </lineage>
</organism>
<dbReference type="CTD" id="31240"/>
<feature type="compositionally biased region" description="Basic and acidic residues" evidence="12">
    <location>
        <begin position="1188"/>
        <end position="1197"/>
    </location>
</feature>
<feature type="compositionally biased region" description="Polar residues" evidence="12">
    <location>
        <begin position="522"/>
        <end position="531"/>
    </location>
</feature>
<dbReference type="GO" id="GO:0007018">
    <property type="term" value="P:microtubule-based movement"/>
    <property type="evidence" value="ECO:0007669"/>
    <property type="project" value="InterPro"/>
</dbReference>
<accession>A0A182FEV7</accession>
<keyword evidence="8" id="KW-0206">Cytoskeleton</keyword>